<dbReference type="CDD" id="cd20303">
    <property type="entry name" value="cupin_ChrR_1"/>
    <property type="match status" value="1"/>
</dbReference>
<name>A0A368NIE2_9GAMM</name>
<gene>
    <name evidence="2" type="ORF">DU002_07985</name>
</gene>
<proteinExistence type="predicted"/>
<evidence type="ECO:0000313" key="3">
    <source>
        <dbReference type="Proteomes" id="UP000252558"/>
    </source>
</evidence>
<dbReference type="Pfam" id="PF12973">
    <property type="entry name" value="Cupin_7"/>
    <property type="match status" value="1"/>
</dbReference>
<comment type="caution">
    <text evidence="2">The sequence shown here is derived from an EMBL/GenBank/DDBJ whole genome shotgun (WGS) entry which is preliminary data.</text>
</comment>
<dbReference type="InterPro" id="IPR025979">
    <property type="entry name" value="ChrR-like_cupin_dom"/>
</dbReference>
<sequence>MLLLVHHQTSDGRGNANMQINADFQTSVFISADDMVWSKSPMAGVHRAMLDRIGDEQARATSLVRYAPASKFNRHQHPAGEEIMVLEGDFNDEHGHYRAGTYLRNPNGTTHVPFSIDGCLLLVKLRQFQPADQIQTQINTRTAHWQAVDDNIVSLLLHHHGEERVQLLEIQAGTKLPICPEKGGHELLLISGSIEHRDRKLPVHSWLRFASHERDEILTTELTKLYWKSGHLPPR</sequence>
<dbReference type="InterPro" id="IPR014710">
    <property type="entry name" value="RmlC-like_jellyroll"/>
</dbReference>
<dbReference type="InterPro" id="IPR011051">
    <property type="entry name" value="RmlC_Cupin_sf"/>
</dbReference>
<evidence type="ECO:0000313" key="2">
    <source>
        <dbReference type="EMBL" id="RCU50357.1"/>
    </source>
</evidence>
<dbReference type="Gene3D" id="2.60.120.10">
    <property type="entry name" value="Jelly Rolls"/>
    <property type="match status" value="1"/>
</dbReference>
<organism evidence="2 3">
    <name type="scientific">Corallincola holothuriorum</name>
    <dbReference type="NCBI Taxonomy" id="2282215"/>
    <lineage>
        <taxon>Bacteria</taxon>
        <taxon>Pseudomonadati</taxon>
        <taxon>Pseudomonadota</taxon>
        <taxon>Gammaproteobacteria</taxon>
        <taxon>Alteromonadales</taxon>
        <taxon>Psychromonadaceae</taxon>
        <taxon>Corallincola</taxon>
    </lineage>
</organism>
<dbReference type="Proteomes" id="UP000252558">
    <property type="component" value="Unassembled WGS sequence"/>
</dbReference>
<dbReference type="AlphaFoldDB" id="A0A368NIE2"/>
<keyword evidence="3" id="KW-1185">Reference proteome</keyword>
<evidence type="ECO:0000259" key="1">
    <source>
        <dbReference type="Pfam" id="PF12973"/>
    </source>
</evidence>
<protein>
    <recommendedName>
        <fullName evidence="1">ChrR-like cupin domain-containing protein</fullName>
    </recommendedName>
</protein>
<dbReference type="OrthoDB" id="9801227at2"/>
<reference evidence="2 3" key="1">
    <citation type="submission" date="2018-07" db="EMBL/GenBank/DDBJ databases">
        <title>Corallincola holothuriorum sp. nov., a new facultative anaerobe isolated from sea cucumber Apostichopus japonicus.</title>
        <authorList>
            <person name="Xia H."/>
        </authorList>
    </citation>
    <scope>NUCLEOTIDE SEQUENCE [LARGE SCALE GENOMIC DNA]</scope>
    <source>
        <strain evidence="2 3">C4</strain>
    </source>
</reference>
<dbReference type="EMBL" id="QPID01000004">
    <property type="protein sequence ID" value="RCU50357.1"/>
    <property type="molecule type" value="Genomic_DNA"/>
</dbReference>
<feature type="domain" description="ChrR-like cupin" evidence="1">
    <location>
        <begin position="27"/>
        <end position="128"/>
    </location>
</feature>
<dbReference type="SUPFAM" id="SSF51182">
    <property type="entry name" value="RmlC-like cupins"/>
    <property type="match status" value="2"/>
</dbReference>
<accession>A0A368NIE2</accession>
<dbReference type="RefSeq" id="WP_114337847.1">
    <property type="nucleotide sequence ID" value="NZ_QPID01000004.1"/>
</dbReference>